<dbReference type="EMBL" id="MFDD01000007">
    <property type="protein sequence ID" value="OGE40654.1"/>
    <property type="molecule type" value="Genomic_DNA"/>
</dbReference>
<dbReference type="AlphaFoldDB" id="A0A1F5KII9"/>
<accession>A0A1F5KII9</accession>
<reference evidence="2 3" key="1">
    <citation type="journal article" date="2016" name="Nat. Commun.">
        <title>Thousands of microbial genomes shed light on interconnected biogeochemical processes in an aquifer system.</title>
        <authorList>
            <person name="Anantharaman K."/>
            <person name="Brown C.T."/>
            <person name="Hug L.A."/>
            <person name="Sharon I."/>
            <person name="Castelle C.J."/>
            <person name="Probst A.J."/>
            <person name="Thomas B.C."/>
            <person name="Singh A."/>
            <person name="Wilkins M.J."/>
            <person name="Karaoz U."/>
            <person name="Brodie E.L."/>
            <person name="Williams K.H."/>
            <person name="Hubbard S.S."/>
            <person name="Banfield J.F."/>
        </authorList>
    </citation>
    <scope>NUCLEOTIDE SEQUENCE [LARGE SCALE GENOMIC DNA]</scope>
</reference>
<comment type="caution">
    <text evidence="2">The sequence shown here is derived from an EMBL/GenBank/DDBJ whole genome shotgun (WGS) entry which is preliminary data.</text>
</comment>
<organism evidence="2 3">
    <name type="scientific">Candidatus Daviesbacteria bacterium RIFCSPHIGHO2_02_FULL_43_12</name>
    <dbReference type="NCBI Taxonomy" id="1797776"/>
    <lineage>
        <taxon>Bacteria</taxon>
        <taxon>Candidatus Daviesiibacteriota</taxon>
    </lineage>
</organism>
<dbReference type="Proteomes" id="UP000177328">
    <property type="component" value="Unassembled WGS sequence"/>
</dbReference>
<gene>
    <name evidence="2" type="ORF">A3D25_05855</name>
</gene>
<evidence type="ECO:0000313" key="3">
    <source>
        <dbReference type="Proteomes" id="UP000177328"/>
    </source>
</evidence>
<evidence type="ECO:0000256" key="1">
    <source>
        <dbReference type="SAM" id="MobiDB-lite"/>
    </source>
</evidence>
<sequence>MQVDLIHRGPLRVHSPSLEQAHRDRLPVDPTELADDPQGIQPNRFKGPRGLARQILIPIIRGEEPRVSRHEGCFTEHPGVLDRADLIVQCTGLNWRAVPLFREGEARPIGFLTRQGKVLVNQDGNPHYSSGSKKNPEAAKQVFIIGMGSVGIDSSVHTRDAVNFYEGSVGEERVRSVARRLNRLNIT</sequence>
<feature type="region of interest" description="Disordered" evidence="1">
    <location>
        <begin position="17"/>
        <end position="45"/>
    </location>
</feature>
<proteinExistence type="predicted"/>
<protein>
    <recommendedName>
        <fullName evidence="4">FAD/NAD(P)-binding domain-containing protein</fullName>
    </recommendedName>
</protein>
<name>A0A1F5KII9_9BACT</name>
<evidence type="ECO:0000313" key="2">
    <source>
        <dbReference type="EMBL" id="OGE40654.1"/>
    </source>
</evidence>
<evidence type="ECO:0008006" key="4">
    <source>
        <dbReference type="Google" id="ProtNLM"/>
    </source>
</evidence>